<gene>
    <name evidence="2" type="ORF">ACHAWO_003886</name>
</gene>
<accession>A0ABD3MNY1</accession>
<proteinExistence type="predicted"/>
<evidence type="ECO:0000313" key="3">
    <source>
        <dbReference type="Proteomes" id="UP001530400"/>
    </source>
</evidence>
<protein>
    <submittedName>
        <fullName evidence="2">Uncharacterized protein</fullName>
    </submittedName>
</protein>
<keyword evidence="3" id="KW-1185">Reference proteome</keyword>
<evidence type="ECO:0000313" key="2">
    <source>
        <dbReference type="EMBL" id="KAL3765594.1"/>
    </source>
</evidence>
<dbReference type="AlphaFoldDB" id="A0ABD3MNY1"/>
<sequence>MPSVHYVYATPKTPATPKAPATPFHPGPPPPPMARNTNIIFSSGLSGHARALPVPDLQNLSMHKGGGSIKLAPRMSLWGSDQA</sequence>
<dbReference type="EMBL" id="JALLPJ020001399">
    <property type="protein sequence ID" value="KAL3765594.1"/>
    <property type="molecule type" value="Genomic_DNA"/>
</dbReference>
<feature type="region of interest" description="Disordered" evidence="1">
    <location>
        <begin position="1"/>
        <end position="36"/>
    </location>
</feature>
<organism evidence="2 3">
    <name type="scientific">Cyclotella atomus</name>
    <dbReference type="NCBI Taxonomy" id="382360"/>
    <lineage>
        <taxon>Eukaryota</taxon>
        <taxon>Sar</taxon>
        <taxon>Stramenopiles</taxon>
        <taxon>Ochrophyta</taxon>
        <taxon>Bacillariophyta</taxon>
        <taxon>Coscinodiscophyceae</taxon>
        <taxon>Thalassiosirophycidae</taxon>
        <taxon>Stephanodiscales</taxon>
        <taxon>Stephanodiscaceae</taxon>
        <taxon>Cyclotella</taxon>
    </lineage>
</organism>
<name>A0ABD3MNY1_9STRA</name>
<feature type="compositionally biased region" description="Low complexity" evidence="1">
    <location>
        <begin position="9"/>
        <end position="22"/>
    </location>
</feature>
<dbReference type="Proteomes" id="UP001530400">
    <property type="component" value="Unassembled WGS sequence"/>
</dbReference>
<comment type="caution">
    <text evidence="2">The sequence shown here is derived from an EMBL/GenBank/DDBJ whole genome shotgun (WGS) entry which is preliminary data.</text>
</comment>
<feature type="compositionally biased region" description="Pro residues" evidence="1">
    <location>
        <begin position="23"/>
        <end position="33"/>
    </location>
</feature>
<reference evidence="2 3" key="1">
    <citation type="submission" date="2024-10" db="EMBL/GenBank/DDBJ databases">
        <title>Updated reference genomes for cyclostephanoid diatoms.</title>
        <authorList>
            <person name="Roberts W.R."/>
            <person name="Alverson A.J."/>
        </authorList>
    </citation>
    <scope>NUCLEOTIDE SEQUENCE [LARGE SCALE GENOMIC DNA]</scope>
    <source>
        <strain evidence="2 3">AJA010-31</strain>
    </source>
</reference>
<evidence type="ECO:0000256" key="1">
    <source>
        <dbReference type="SAM" id="MobiDB-lite"/>
    </source>
</evidence>
<feature type="region of interest" description="Disordered" evidence="1">
    <location>
        <begin position="63"/>
        <end position="83"/>
    </location>
</feature>